<dbReference type="InterPro" id="IPR029151">
    <property type="entry name" value="Sensor-like_sf"/>
</dbReference>
<comment type="subcellular location">
    <subcellularLocation>
        <location evidence="1">Cell membrane</location>
        <topology evidence="1">Multi-pass membrane protein</topology>
    </subcellularLocation>
</comment>
<dbReference type="SUPFAM" id="SSF58104">
    <property type="entry name" value="Methyl-accepting chemotaxis protein (MCP) signaling domain"/>
    <property type="match status" value="1"/>
</dbReference>
<evidence type="ECO:0000256" key="8">
    <source>
        <dbReference type="ARBA" id="ARBA00029447"/>
    </source>
</evidence>
<dbReference type="Gene3D" id="6.10.340.10">
    <property type="match status" value="1"/>
</dbReference>
<dbReference type="SMART" id="SM00283">
    <property type="entry name" value="MA"/>
    <property type="match status" value="1"/>
</dbReference>
<dbReference type="InterPro" id="IPR004089">
    <property type="entry name" value="MCPsignal_dom"/>
</dbReference>
<dbReference type="GO" id="GO:0005886">
    <property type="term" value="C:plasma membrane"/>
    <property type="evidence" value="ECO:0007669"/>
    <property type="project" value="UniProtKB-SubCell"/>
</dbReference>
<evidence type="ECO:0000259" key="12">
    <source>
        <dbReference type="PROSITE" id="PS50885"/>
    </source>
</evidence>
<evidence type="ECO:0000256" key="10">
    <source>
        <dbReference type="SAM" id="Phobius"/>
    </source>
</evidence>
<accession>A0A938XWA7</accession>
<dbReference type="GO" id="GO:0006935">
    <property type="term" value="P:chemotaxis"/>
    <property type="evidence" value="ECO:0007669"/>
    <property type="project" value="UniProtKB-KW"/>
</dbReference>
<dbReference type="AlphaFoldDB" id="A0A938XWA7"/>
<dbReference type="EMBL" id="JAFBEB010000011">
    <property type="protein sequence ID" value="MBM7591352.1"/>
    <property type="molecule type" value="Genomic_DNA"/>
</dbReference>
<dbReference type="RefSeq" id="WP_204519064.1">
    <property type="nucleotide sequence ID" value="NZ_BAABIN010000003.1"/>
</dbReference>
<dbReference type="CDD" id="cd11386">
    <property type="entry name" value="MCP_signal"/>
    <property type="match status" value="1"/>
</dbReference>
<keyword evidence="5 10" id="KW-1133">Transmembrane helix</keyword>
<dbReference type="Proteomes" id="UP000717624">
    <property type="component" value="Unassembled WGS sequence"/>
</dbReference>
<gene>
    <name evidence="13" type="ORF">JOD01_002991</name>
</gene>
<dbReference type="Gene3D" id="3.30.450.20">
    <property type="entry name" value="PAS domain"/>
    <property type="match status" value="1"/>
</dbReference>
<reference evidence="13" key="1">
    <citation type="submission" date="2021-01" db="EMBL/GenBank/DDBJ databases">
        <title>Genomic Encyclopedia of Type Strains, Phase IV (KMG-IV): sequencing the most valuable type-strain genomes for metagenomic binning, comparative biology and taxonomic classification.</title>
        <authorList>
            <person name="Goeker M."/>
        </authorList>
    </citation>
    <scope>NUCLEOTIDE SEQUENCE</scope>
    <source>
        <strain evidence="13">DSM 25523</strain>
    </source>
</reference>
<dbReference type="SUPFAM" id="SSF103190">
    <property type="entry name" value="Sensory domain-like"/>
    <property type="match status" value="1"/>
</dbReference>
<evidence type="ECO:0000256" key="3">
    <source>
        <dbReference type="ARBA" id="ARBA00022500"/>
    </source>
</evidence>
<proteinExistence type="inferred from homology"/>
<keyword evidence="7 9" id="KW-0807">Transducer</keyword>
<dbReference type="CDD" id="cd18773">
    <property type="entry name" value="PDC1_HK_sensor"/>
    <property type="match status" value="1"/>
</dbReference>
<evidence type="ECO:0000256" key="5">
    <source>
        <dbReference type="ARBA" id="ARBA00022989"/>
    </source>
</evidence>
<dbReference type="Gene3D" id="1.10.287.950">
    <property type="entry name" value="Methyl-accepting chemotaxis protein"/>
    <property type="match status" value="1"/>
</dbReference>
<dbReference type="PANTHER" id="PTHR32089">
    <property type="entry name" value="METHYL-ACCEPTING CHEMOTAXIS PROTEIN MCPB"/>
    <property type="match status" value="1"/>
</dbReference>
<keyword evidence="14" id="KW-1185">Reference proteome</keyword>
<comment type="caution">
    <text evidence="13">The sequence shown here is derived from an EMBL/GenBank/DDBJ whole genome shotgun (WGS) entry which is preliminary data.</text>
</comment>
<dbReference type="GO" id="GO:0007165">
    <property type="term" value="P:signal transduction"/>
    <property type="evidence" value="ECO:0007669"/>
    <property type="project" value="UniProtKB-KW"/>
</dbReference>
<name>A0A938XWA7_9BACL</name>
<dbReference type="Pfam" id="PF02743">
    <property type="entry name" value="dCache_1"/>
    <property type="match status" value="1"/>
</dbReference>
<feature type="domain" description="HAMP" evidence="12">
    <location>
        <begin position="304"/>
        <end position="356"/>
    </location>
</feature>
<sequence length="663" mass="71401">MNWIHSIKAKSSIAFLLFSLIPLLVTTLVLSQYSKATTTEDTNRKTIDIASANAANIDYWIQHKIVVVQELIKAHPEFKNGDASKILSILKTVGEADPEIEYYAYVDKDANSANWMGQKSNVAERDYYKKAKESKKPTISGLLVNQKTGKLIIVIAVPILDGDKFLGTVNAVVNPTILATLTKQIKLGETGFGYLWTNDGVFLAHAKFEDRPGKTLEEVFTPEQVAYFKETVYQNESGTVQYISTDGKDKVTAYSTVPATGWKVLVTIDAEEVYATVDTYQRISMMMLLIVCILAALLSWLIGRKISQPLATLARALERVATGDLTVRVAMNTKDEVELIAKNMNVMLESMTGILGQANQASAQVAASSEQLTAISAETAETARQIGQAAEQVVNGSATQAKATQQTSLAMEEMSTSMLRIAESTSKVSDTTKGTTDAVTKGNDAVGKAIAHMGTIERAVTHSSDEIAALGQLSVKIGEIVNVISEIARQTQMLSLNASIEAARAGEHGKGFSVVAEEVKKLAEQSQASSDHIAQLIFDVQQTTARAMSAMNEGVTVVAEGTTIMGSLEQVFAAIYESVQEVAAQIAEISAATEEVTAGVEEVTSSLDEMVSVSDHAVSNTESIAGSIQGQLASMEGISRSSEHLSRMAQELKEELAHFTIHK</sequence>
<evidence type="ECO:0000256" key="9">
    <source>
        <dbReference type="PROSITE-ProRule" id="PRU00284"/>
    </source>
</evidence>
<evidence type="ECO:0000313" key="14">
    <source>
        <dbReference type="Proteomes" id="UP000717624"/>
    </source>
</evidence>
<keyword evidence="6 10" id="KW-0472">Membrane</keyword>
<dbReference type="InterPro" id="IPR033479">
    <property type="entry name" value="dCache_1"/>
</dbReference>
<dbReference type="Pfam" id="PF00015">
    <property type="entry name" value="MCPsignal"/>
    <property type="match status" value="1"/>
</dbReference>
<evidence type="ECO:0000256" key="2">
    <source>
        <dbReference type="ARBA" id="ARBA00022475"/>
    </source>
</evidence>
<evidence type="ECO:0000256" key="6">
    <source>
        <dbReference type="ARBA" id="ARBA00023136"/>
    </source>
</evidence>
<evidence type="ECO:0000256" key="1">
    <source>
        <dbReference type="ARBA" id="ARBA00004651"/>
    </source>
</evidence>
<comment type="similarity">
    <text evidence="8">Belongs to the methyl-accepting chemotaxis (MCP) protein family.</text>
</comment>
<evidence type="ECO:0000256" key="7">
    <source>
        <dbReference type="ARBA" id="ARBA00023224"/>
    </source>
</evidence>
<feature type="domain" description="Methyl-accepting transducer" evidence="11">
    <location>
        <begin position="375"/>
        <end position="611"/>
    </location>
</feature>
<evidence type="ECO:0000256" key="4">
    <source>
        <dbReference type="ARBA" id="ARBA00022692"/>
    </source>
</evidence>
<dbReference type="CDD" id="cd18774">
    <property type="entry name" value="PDC2_HK_sensor"/>
    <property type="match status" value="1"/>
</dbReference>
<dbReference type="PROSITE" id="PS50111">
    <property type="entry name" value="CHEMOTAXIS_TRANSDUC_2"/>
    <property type="match status" value="1"/>
</dbReference>
<organism evidence="13 14">
    <name type="scientific">Brevibacillus fulvus</name>
    <dbReference type="NCBI Taxonomy" id="1125967"/>
    <lineage>
        <taxon>Bacteria</taxon>
        <taxon>Bacillati</taxon>
        <taxon>Bacillota</taxon>
        <taxon>Bacilli</taxon>
        <taxon>Bacillales</taxon>
        <taxon>Paenibacillaceae</taxon>
        <taxon>Brevibacillus</taxon>
    </lineage>
</organism>
<keyword evidence="2" id="KW-1003">Cell membrane</keyword>
<dbReference type="Pfam" id="PF00672">
    <property type="entry name" value="HAMP"/>
    <property type="match status" value="1"/>
</dbReference>
<feature type="transmembrane region" description="Helical" evidence="10">
    <location>
        <begin position="283"/>
        <end position="303"/>
    </location>
</feature>
<dbReference type="PROSITE" id="PS50885">
    <property type="entry name" value="HAMP"/>
    <property type="match status" value="1"/>
</dbReference>
<dbReference type="PANTHER" id="PTHR32089:SF112">
    <property type="entry name" value="LYSOZYME-LIKE PROTEIN-RELATED"/>
    <property type="match status" value="1"/>
</dbReference>
<keyword evidence="3" id="KW-0145">Chemotaxis</keyword>
<dbReference type="CDD" id="cd06225">
    <property type="entry name" value="HAMP"/>
    <property type="match status" value="1"/>
</dbReference>
<dbReference type="InterPro" id="IPR003660">
    <property type="entry name" value="HAMP_dom"/>
</dbReference>
<protein>
    <submittedName>
        <fullName evidence="13">Methyl-accepting chemotaxis protein</fullName>
    </submittedName>
</protein>
<dbReference type="SMART" id="SM00304">
    <property type="entry name" value="HAMP"/>
    <property type="match status" value="1"/>
</dbReference>
<evidence type="ECO:0000259" key="11">
    <source>
        <dbReference type="PROSITE" id="PS50111"/>
    </source>
</evidence>
<evidence type="ECO:0000313" key="13">
    <source>
        <dbReference type="EMBL" id="MBM7591352.1"/>
    </source>
</evidence>
<keyword evidence="4 10" id="KW-0812">Transmembrane</keyword>